<accession>A0A948T2Q0</accession>
<evidence type="ECO:0000313" key="1">
    <source>
        <dbReference type="EMBL" id="MBU3806487.1"/>
    </source>
</evidence>
<gene>
    <name evidence="1" type="ORF">H9882_06305</name>
</gene>
<dbReference type="Proteomes" id="UP000713596">
    <property type="component" value="Unassembled WGS sequence"/>
</dbReference>
<evidence type="ECO:0000313" key="2">
    <source>
        <dbReference type="Proteomes" id="UP000713596"/>
    </source>
</evidence>
<dbReference type="EMBL" id="JAHLFP010000054">
    <property type="protein sequence ID" value="MBU3806487.1"/>
    <property type="molecule type" value="Genomic_DNA"/>
</dbReference>
<organism evidence="1 2">
    <name type="scientific">Candidatus Allofournierella pullistercoris</name>
    <dbReference type="NCBI Taxonomy" id="2838597"/>
    <lineage>
        <taxon>Bacteria</taxon>
        <taxon>Bacillati</taxon>
        <taxon>Bacillota</taxon>
        <taxon>Clostridia</taxon>
        <taxon>Eubacteriales</taxon>
        <taxon>Oscillospiraceae</taxon>
        <taxon>Allofournierella</taxon>
    </lineage>
</organism>
<protein>
    <submittedName>
        <fullName evidence="1">Uncharacterized protein</fullName>
    </submittedName>
</protein>
<comment type="caution">
    <text evidence="1">The sequence shown here is derived from an EMBL/GenBank/DDBJ whole genome shotgun (WGS) entry which is preliminary data.</text>
</comment>
<reference evidence="1" key="1">
    <citation type="journal article" date="2021" name="PeerJ">
        <title>Extensive microbial diversity within the chicken gut microbiome revealed by metagenomics and culture.</title>
        <authorList>
            <person name="Gilroy R."/>
            <person name="Ravi A."/>
            <person name="Getino M."/>
            <person name="Pursley I."/>
            <person name="Horton D.L."/>
            <person name="Alikhan N.F."/>
            <person name="Baker D."/>
            <person name="Gharbi K."/>
            <person name="Hall N."/>
            <person name="Watson M."/>
            <person name="Adriaenssens E.M."/>
            <person name="Foster-Nyarko E."/>
            <person name="Jarju S."/>
            <person name="Secka A."/>
            <person name="Antonio M."/>
            <person name="Oren A."/>
            <person name="Chaudhuri R.R."/>
            <person name="La Ragione R."/>
            <person name="Hildebrand F."/>
            <person name="Pallen M.J."/>
        </authorList>
    </citation>
    <scope>NUCLEOTIDE SEQUENCE</scope>
    <source>
        <strain evidence="1">B5_2728</strain>
    </source>
</reference>
<name>A0A948T2Q0_9FIRM</name>
<reference evidence="1" key="2">
    <citation type="submission" date="2021-04" db="EMBL/GenBank/DDBJ databases">
        <authorList>
            <person name="Gilroy R."/>
        </authorList>
    </citation>
    <scope>NUCLEOTIDE SEQUENCE</scope>
    <source>
        <strain evidence="1">B5_2728</strain>
    </source>
</reference>
<sequence length="118" mass="12741">MNSITGLRSNCQVRAKTSVGEIEISASKIDRGEFKSQNGTIRMHSVACLRGMAAETLTGEIECNCSEPAEEYLLDCHSEQGKCTLPDVLGHGEKLLRLRSKAGAITTSFYGQNKATSC</sequence>
<proteinExistence type="predicted"/>
<dbReference type="AlphaFoldDB" id="A0A948T2Q0"/>